<dbReference type="Proteomes" id="UP000245370">
    <property type="component" value="Unassembled WGS sequence"/>
</dbReference>
<reference evidence="2 3" key="1">
    <citation type="submission" date="2018-05" db="EMBL/GenBank/DDBJ databases">
        <title>Brumimicrobium oceani sp. nov., isolated from coastal sediment.</title>
        <authorList>
            <person name="Kou Y."/>
        </authorList>
    </citation>
    <scope>NUCLEOTIDE SEQUENCE [LARGE SCALE GENOMIC DNA]</scope>
    <source>
        <strain evidence="2 3">C305</strain>
    </source>
</reference>
<keyword evidence="3" id="KW-1185">Reference proteome</keyword>
<dbReference type="RefSeq" id="WP_109359575.1">
    <property type="nucleotide sequence ID" value="NZ_QFRJ01000006.1"/>
</dbReference>
<accession>A0A2U2XCH2</accession>
<proteinExistence type="predicted"/>
<dbReference type="AlphaFoldDB" id="A0A2U2XCH2"/>
<dbReference type="InterPro" id="IPR018713">
    <property type="entry name" value="MPAB/Lcp_cat_dom"/>
</dbReference>
<protein>
    <submittedName>
        <fullName evidence="2">DUF2236 domain-containing protein</fullName>
    </submittedName>
</protein>
<feature type="domain" description="ER-bound oxygenase mpaB/mpaB'/Rubber oxygenase catalytic" evidence="1">
    <location>
        <begin position="138"/>
        <end position="347"/>
    </location>
</feature>
<dbReference type="PANTHER" id="PTHR37539:SF1">
    <property type="entry name" value="ER-BOUND OXYGENASE MPAB_MPAB'_RUBBER OXYGENASE CATALYTIC DOMAIN-CONTAINING PROTEIN"/>
    <property type="match status" value="1"/>
</dbReference>
<evidence type="ECO:0000313" key="2">
    <source>
        <dbReference type="EMBL" id="PWH85494.1"/>
    </source>
</evidence>
<sequence>MALEPRYKDATHFKSYWEKGNGKEIVDWSGAELTFENFDHKAKLYYQVDKLGDRVIQDFYVDQPFHKANQKIESYIRNGIPKDDEVAQSVQELFQFSEQVPDWLDQKLLNLGAEACMKTGRDALLSLRDYSLMGGYDYAYLNKPLVFTGAFKKGALKRLSETLDFWINVTRRDAMGIHQKGYGFAIKTRLIHSYARFHLKKYVKDWDVQEMGEPINLWDMTATANGFSLVLLHGLKKLGNEFTEEEELGMFHLWKYISYLMGIPVEHLPDHKKEATENFFLWTSVQPPSDKDSVYLAQSLVQESLENPLLKHQFQRNFLNYIHVSSSRYLLDQEVFERLELPELWNANFIPKTLKLGNKFMQKYLSRETQIRRGNKLQMHILKQYLEIAS</sequence>
<dbReference type="OrthoDB" id="6072815at2"/>
<comment type="caution">
    <text evidence="2">The sequence shown here is derived from an EMBL/GenBank/DDBJ whole genome shotgun (WGS) entry which is preliminary data.</text>
</comment>
<organism evidence="2 3">
    <name type="scientific">Brumimicrobium oceani</name>
    <dbReference type="NCBI Taxonomy" id="2100725"/>
    <lineage>
        <taxon>Bacteria</taxon>
        <taxon>Pseudomonadati</taxon>
        <taxon>Bacteroidota</taxon>
        <taxon>Flavobacteriia</taxon>
        <taxon>Flavobacteriales</taxon>
        <taxon>Crocinitomicaceae</taxon>
        <taxon>Brumimicrobium</taxon>
    </lineage>
</organism>
<dbReference type="PANTHER" id="PTHR37539">
    <property type="entry name" value="SECRETED PROTEIN-RELATED"/>
    <property type="match status" value="1"/>
</dbReference>
<reference evidence="2 3" key="2">
    <citation type="submission" date="2018-05" db="EMBL/GenBank/DDBJ databases">
        <authorList>
            <person name="Lanie J.A."/>
            <person name="Ng W.-L."/>
            <person name="Kazmierczak K.M."/>
            <person name="Andrzejewski T.M."/>
            <person name="Davidsen T.M."/>
            <person name="Wayne K.J."/>
            <person name="Tettelin H."/>
            <person name="Glass J.I."/>
            <person name="Rusch D."/>
            <person name="Podicherti R."/>
            <person name="Tsui H.-C.T."/>
            <person name="Winkler M.E."/>
        </authorList>
    </citation>
    <scope>NUCLEOTIDE SEQUENCE [LARGE SCALE GENOMIC DNA]</scope>
    <source>
        <strain evidence="2 3">C305</strain>
    </source>
</reference>
<evidence type="ECO:0000313" key="3">
    <source>
        <dbReference type="Proteomes" id="UP000245370"/>
    </source>
</evidence>
<dbReference type="InterPro" id="IPR037473">
    <property type="entry name" value="Lcp-like"/>
</dbReference>
<evidence type="ECO:0000259" key="1">
    <source>
        <dbReference type="Pfam" id="PF09995"/>
    </source>
</evidence>
<dbReference type="Pfam" id="PF09995">
    <property type="entry name" value="MPAB_Lcp_cat"/>
    <property type="match status" value="1"/>
</dbReference>
<name>A0A2U2XCH2_9FLAO</name>
<gene>
    <name evidence="2" type="ORF">DIT68_09570</name>
</gene>
<dbReference type="EMBL" id="QFRJ01000006">
    <property type="protein sequence ID" value="PWH85494.1"/>
    <property type="molecule type" value="Genomic_DNA"/>
</dbReference>
<dbReference type="GO" id="GO:0016491">
    <property type="term" value="F:oxidoreductase activity"/>
    <property type="evidence" value="ECO:0007669"/>
    <property type="project" value="InterPro"/>
</dbReference>